<gene>
    <name evidence="10" type="ORF">F3Y22_tig00116951pilonHSYRG00340</name>
</gene>
<dbReference type="Gene3D" id="1.10.10.60">
    <property type="entry name" value="Homeodomain-like"/>
    <property type="match status" value="1"/>
</dbReference>
<evidence type="ECO:0000256" key="2">
    <source>
        <dbReference type="ARBA" id="ARBA00023015"/>
    </source>
</evidence>
<evidence type="ECO:0000256" key="6">
    <source>
        <dbReference type="RuleBase" id="RU000682"/>
    </source>
</evidence>
<comment type="function">
    <text evidence="7">Transcription factor.</text>
</comment>
<feature type="domain" description="Homeobox" evidence="9">
    <location>
        <begin position="15"/>
        <end position="62"/>
    </location>
</feature>
<dbReference type="PANTHER" id="PTHR24326:SF604">
    <property type="entry name" value="HOMEOBOX-LEUCINE ZIPPER PROTEIN ATHB-7"/>
    <property type="match status" value="1"/>
</dbReference>
<evidence type="ECO:0000313" key="11">
    <source>
        <dbReference type="Proteomes" id="UP000436088"/>
    </source>
</evidence>
<dbReference type="InterPro" id="IPR045224">
    <property type="entry name" value="HDZip_class_I_plant"/>
</dbReference>
<reference evidence="10" key="1">
    <citation type="submission" date="2019-09" db="EMBL/GenBank/DDBJ databases">
        <title>Draft genome information of white flower Hibiscus syriacus.</title>
        <authorList>
            <person name="Kim Y.-M."/>
        </authorList>
    </citation>
    <scope>NUCLEOTIDE SEQUENCE [LARGE SCALE GENOMIC DNA]</scope>
    <source>
        <strain evidence="10">YM2019G1</strain>
    </source>
</reference>
<dbReference type="SUPFAM" id="SSF46689">
    <property type="entry name" value="Homeodomain-like"/>
    <property type="match status" value="1"/>
</dbReference>
<feature type="region of interest" description="Disordered" evidence="8">
    <location>
        <begin position="71"/>
        <end position="104"/>
    </location>
</feature>
<dbReference type="InterPro" id="IPR001356">
    <property type="entry name" value="HD"/>
</dbReference>
<dbReference type="Proteomes" id="UP000436088">
    <property type="component" value="Unassembled WGS sequence"/>
</dbReference>
<dbReference type="PANTHER" id="PTHR24326">
    <property type="entry name" value="HOMEOBOX-LEUCINE ZIPPER PROTEIN"/>
    <property type="match status" value="1"/>
</dbReference>
<dbReference type="GO" id="GO:0043565">
    <property type="term" value="F:sequence-specific DNA binding"/>
    <property type="evidence" value="ECO:0007669"/>
    <property type="project" value="TreeGrafter"/>
</dbReference>
<organism evidence="10 11">
    <name type="scientific">Hibiscus syriacus</name>
    <name type="common">Rose of Sharon</name>
    <dbReference type="NCBI Taxonomy" id="106335"/>
    <lineage>
        <taxon>Eukaryota</taxon>
        <taxon>Viridiplantae</taxon>
        <taxon>Streptophyta</taxon>
        <taxon>Embryophyta</taxon>
        <taxon>Tracheophyta</taxon>
        <taxon>Spermatophyta</taxon>
        <taxon>Magnoliopsida</taxon>
        <taxon>eudicotyledons</taxon>
        <taxon>Gunneridae</taxon>
        <taxon>Pentapetalae</taxon>
        <taxon>rosids</taxon>
        <taxon>malvids</taxon>
        <taxon>Malvales</taxon>
        <taxon>Malvaceae</taxon>
        <taxon>Malvoideae</taxon>
        <taxon>Hibiscus</taxon>
    </lineage>
</organism>
<dbReference type="GO" id="GO:0005634">
    <property type="term" value="C:nucleus"/>
    <property type="evidence" value="ECO:0007669"/>
    <property type="project" value="UniProtKB-SubCell"/>
</dbReference>
<dbReference type="PROSITE" id="PS50071">
    <property type="entry name" value="HOMEOBOX_2"/>
    <property type="match status" value="1"/>
</dbReference>
<evidence type="ECO:0000313" key="10">
    <source>
        <dbReference type="EMBL" id="KAE8660530.1"/>
    </source>
</evidence>
<keyword evidence="5 6" id="KW-0238">DNA-binding</keyword>
<keyword evidence="11" id="KW-1185">Reference proteome</keyword>
<feature type="DNA-binding region" description="Homeobox" evidence="5">
    <location>
        <begin position="17"/>
        <end position="63"/>
    </location>
</feature>
<evidence type="ECO:0000256" key="3">
    <source>
        <dbReference type="ARBA" id="ARBA00023163"/>
    </source>
</evidence>
<feature type="region of interest" description="Disordered" evidence="8">
    <location>
        <begin position="1"/>
        <end position="25"/>
    </location>
</feature>
<dbReference type="Pfam" id="PF00046">
    <property type="entry name" value="Homeodomain"/>
    <property type="match status" value="1"/>
</dbReference>
<evidence type="ECO:0000256" key="8">
    <source>
        <dbReference type="SAM" id="MobiDB-lite"/>
    </source>
</evidence>
<name>A0A6A2WY62_HIBSY</name>
<protein>
    <recommendedName>
        <fullName evidence="7">Homeobox-leucine zipper protein</fullName>
    </recommendedName>
    <alternativeName>
        <fullName evidence="7">HD-ZIP protein</fullName>
    </alternativeName>
    <alternativeName>
        <fullName evidence="7">Homeodomain transcription factor</fullName>
    </alternativeName>
</protein>
<evidence type="ECO:0000256" key="5">
    <source>
        <dbReference type="PROSITE-ProRule" id="PRU00108"/>
    </source>
</evidence>
<evidence type="ECO:0000256" key="4">
    <source>
        <dbReference type="ARBA" id="ARBA00025748"/>
    </source>
</evidence>
<sequence>MGVDCTLEMMTKPSSAKKKNKRKFTDEQVRSLESMFESEIRLEPRKNMEVAKELGLHQRQLQKLNDLVKKPKEEGEAMKSDSEGQLSLSMERLDYDSATKMEYF</sequence>
<feature type="compositionally biased region" description="Basic and acidic residues" evidence="8">
    <location>
        <begin position="71"/>
        <end position="82"/>
    </location>
</feature>
<dbReference type="InterPro" id="IPR009057">
    <property type="entry name" value="Homeodomain-like_sf"/>
</dbReference>
<keyword evidence="3 7" id="KW-0804">Transcription</keyword>
<feature type="compositionally biased region" description="Basic and acidic residues" evidence="8">
    <location>
        <begin position="91"/>
        <end position="104"/>
    </location>
</feature>
<comment type="subcellular location">
    <subcellularLocation>
        <location evidence="1 5 6">Nucleus</location>
    </subcellularLocation>
</comment>
<keyword evidence="5 6" id="KW-0539">Nucleus</keyword>
<dbReference type="GO" id="GO:0045893">
    <property type="term" value="P:positive regulation of DNA-templated transcription"/>
    <property type="evidence" value="ECO:0007669"/>
    <property type="project" value="TreeGrafter"/>
</dbReference>
<dbReference type="EMBL" id="VEPZ02001731">
    <property type="protein sequence ID" value="KAE8660530.1"/>
    <property type="molecule type" value="Genomic_DNA"/>
</dbReference>
<comment type="caution">
    <text evidence="10">The sequence shown here is derived from an EMBL/GenBank/DDBJ whole genome shotgun (WGS) entry which is preliminary data.</text>
</comment>
<keyword evidence="2 7" id="KW-0805">Transcription regulation</keyword>
<dbReference type="AlphaFoldDB" id="A0A6A2WY62"/>
<dbReference type="GO" id="GO:0000981">
    <property type="term" value="F:DNA-binding transcription factor activity, RNA polymerase II-specific"/>
    <property type="evidence" value="ECO:0007669"/>
    <property type="project" value="UniProtKB-UniRule"/>
</dbReference>
<proteinExistence type="inferred from homology"/>
<evidence type="ECO:0000256" key="1">
    <source>
        <dbReference type="ARBA" id="ARBA00004123"/>
    </source>
</evidence>
<comment type="similarity">
    <text evidence="4 7">Belongs to the HD-ZIP homeobox family. Class I subfamily.</text>
</comment>
<keyword evidence="5 6" id="KW-0371">Homeobox</keyword>
<evidence type="ECO:0000256" key="7">
    <source>
        <dbReference type="RuleBase" id="RU369038"/>
    </source>
</evidence>
<accession>A0A6A2WY62</accession>
<evidence type="ECO:0000259" key="9">
    <source>
        <dbReference type="PROSITE" id="PS50071"/>
    </source>
</evidence>